<dbReference type="SUPFAM" id="SSF57716">
    <property type="entry name" value="Glucocorticoid receptor-like (DNA-binding domain)"/>
    <property type="match status" value="1"/>
</dbReference>
<feature type="region of interest" description="Disordered" evidence="10">
    <location>
        <begin position="392"/>
        <end position="422"/>
    </location>
</feature>
<feature type="compositionally biased region" description="Basic and acidic residues" evidence="10">
    <location>
        <begin position="620"/>
        <end position="629"/>
    </location>
</feature>
<keyword evidence="8" id="KW-0539">Nucleus</keyword>
<feature type="compositionally biased region" description="Polar residues" evidence="10">
    <location>
        <begin position="921"/>
        <end position="932"/>
    </location>
</feature>
<dbReference type="InterPro" id="IPR039355">
    <property type="entry name" value="Transcription_factor_GATA"/>
</dbReference>
<feature type="compositionally biased region" description="Basic and acidic residues" evidence="10">
    <location>
        <begin position="863"/>
        <end position="872"/>
    </location>
</feature>
<dbReference type="SMART" id="SM00401">
    <property type="entry name" value="ZnF_GATA"/>
    <property type="match status" value="1"/>
</dbReference>
<dbReference type="PROSITE" id="PS00344">
    <property type="entry name" value="GATA_ZN_FINGER_1"/>
    <property type="match status" value="1"/>
</dbReference>
<keyword evidence="7" id="KW-0804">Transcription</keyword>
<evidence type="ECO:0000313" key="13">
    <source>
        <dbReference type="Proteomes" id="UP001308179"/>
    </source>
</evidence>
<feature type="region of interest" description="Disordered" evidence="10">
    <location>
        <begin position="734"/>
        <end position="975"/>
    </location>
</feature>
<feature type="region of interest" description="Disordered" evidence="10">
    <location>
        <begin position="257"/>
        <end position="306"/>
    </location>
</feature>
<evidence type="ECO:0000256" key="3">
    <source>
        <dbReference type="ARBA" id="ARBA00022771"/>
    </source>
</evidence>
<evidence type="ECO:0000256" key="10">
    <source>
        <dbReference type="SAM" id="MobiDB-lite"/>
    </source>
</evidence>
<proteinExistence type="predicted"/>
<feature type="compositionally biased region" description="Low complexity" evidence="10">
    <location>
        <begin position="655"/>
        <end position="671"/>
    </location>
</feature>
<evidence type="ECO:0000256" key="9">
    <source>
        <dbReference type="PROSITE-ProRule" id="PRU00094"/>
    </source>
</evidence>
<dbReference type="PRINTS" id="PR00619">
    <property type="entry name" value="GATAZNFINGER"/>
</dbReference>
<comment type="subcellular location">
    <subcellularLocation>
        <location evidence="1">Nucleus</location>
    </subcellularLocation>
</comment>
<dbReference type="PANTHER" id="PTHR10071">
    <property type="entry name" value="TRANSCRIPTION FACTOR GATA FAMILY MEMBER"/>
    <property type="match status" value="1"/>
</dbReference>
<feature type="compositionally biased region" description="Polar residues" evidence="10">
    <location>
        <begin position="634"/>
        <end position="643"/>
    </location>
</feature>
<keyword evidence="3 9" id="KW-0863">Zinc-finger</keyword>
<dbReference type="Proteomes" id="UP001308179">
    <property type="component" value="Unassembled WGS sequence"/>
</dbReference>
<accession>A0ABR0L4H2</accession>
<organism evidence="12 13">
    <name type="scientific">Rachicladosporium monterosium</name>
    <dbReference type="NCBI Taxonomy" id="1507873"/>
    <lineage>
        <taxon>Eukaryota</taxon>
        <taxon>Fungi</taxon>
        <taxon>Dikarya</taxon>
        <taxon>Ascomycota</taxon>
        <taxon>Pezizomycotina</taxon>
        <taxon>Dothideomycetes</taxon>
        <taxon>Dothideomycetidae</taxon>
        <taxon>Cladosporiales</taxon>
        <taxon>Cladosporiaceae</taxon>
        <taxon>Rachicladosporium</taxon>
    </lineage>
</organism>
<feature type="compositionally biased region" description="Polar residues" evidence="10">
    <location>
        <begin position="767"/>
        <end position="779"/>
    </location>
</feature>
<keyword evidence="4" id="KW-0862">Zinc</keyword>
<dbReference type="EMBL" id="JAVRRR010000321">
    <property type="protein sequence ID" value="KAK5143376.1"/>
    <property type="molecule type" value="Genomic_DNA"/>
</dbReference>
<dbReference type="PANTHER" id="PTHR10071:SF281">
    <property type="entry name" value="BOX A-BINDING FACTOR-RELATED"/>
    <property type="match status" value="1"/>
</dbReference>
<feature type="compositionally biased region" description="Pro residues" evidence="10">
    <location>
        <begin position="824"/>
        <end position="836"/>
    </location>
</feature>
<feature type="compositionally biased region" description="Gly residues" evidence="10">
    <location>
        <begin position="936"/>
        <end position="952"/>
    </location>
</feature>
<evidence type="ECO:0000256" key="8">
    <source>
        <dbReference type="ARBA" id="ARBA00023242"/>
    </source>
</evidence>
<keyword evidence="5" id="KW-0805">Transcription regulation</keyword>
<reference evidence="12 13" key="1">
    <citation type="submission" date="2023-08" db="EMBL/GenBank/DDBJ databases">
        <title>Black Yeasts Isolated from many extreme environments.</title>
        <authorList>
            <person name="Coleine C."/>
            <person name="Stajich J.E."/>
            <person name="Selbmann L."/>
        </authorList>
    </citation>
    <scope>NUCLEOTIDE SEQUENCE [LARGE SCALE GENOMIC DNA]</scope>
    <source>
        <strain evidence="12 13">CCFEE 5386</strain>
    </source>
</reference>
<keyword evidence="2" id="KW-0479">Metal-binding</keyword>
<name>A0ABR0L4H2_9PEZI</name>
<keyword evidence="6" id="KW-0534">Nitrate assimilation</keyword>
<dbReference type="CDD" id="cd00202">
    <property type="entry name" value="ZnF_GATA"/>
    <property type="match status" value="1"/>
</dbReference>
<keyword evidence="13" id="KW-1185">Reference proteome</keyword>
<evidence type="ECO:0000259" key="11">
    <source>
        <dbReference type="PROSITE" id="PS50114"/>
    </source>
</evidence>
<comment type="caution">
    <text evidence="12">The sequence shown here is derived from an EMBL/GenBank/DDBJ whole genome shotgun (WGS) entry which is preliminary data.</text>
</comment>
<feature type="domain" description="GATA-type" evidence="11">
    <location>
        <begin position="683"/>
        <end position="736"/>
    </location>
</feature>
<evidence type="ECO:0000256" key="7">
    <source>
        <dbReference type="ARBA" id="ARBA00023163"/>
    </source>
</evidence>
<feature type="compositionally biased region" description="Polar residues" evidence="10">
    <location>
        <begin position="399"/>
        <end position="416"/>
    </location>
</feature>
<sequence>MSEAAPEEARAHFGRGRRGVSSDRASDDSLDMLDSDRMDLTVSHTSSSPRHVRIPATGDHSGSSSAMQSLTSASTLSTLESKLDLSPKEVAAARRGVLRDSFFDGWKEKERDDVSPAELQRQDPLGTQMWKLYHKTKGQLPNSERLENLTWRMMSMNMRRKETERQGLIARLKGSHPPSGIAQLRKTSEQANMAQDDHMDLDEFIVPSSIGTPAGVSPAPSSTAGEMDTTTTTNLSAISIKQQQRIQAEDLSLARASAPSVPPLEQTRTNHEFSYVQRRVRKTSIDERRPPKRRAEASPQVPPVHNDAMVSQDPLDEAALHNYSLQPATHFAHPQAQHPHLPFNLNTFDLDNDPIINSAGPIQQQFSFSPVGSPMFSGGAFNSVYTPHTTMPPPSSMSNFQSPLQSRYPSSTSTPQPRAEAGENMFFGGMPHLQHGHASMPNFQNFPHLSQPSQSQAQMSQQQFVFNPNGENMFSAISTSAPQHRFAPPTFQMPGHLDMAHGANDFQHQNGMHMSHQDQMFTFGGDSDNEDDDGMQFQDLGMAMPQSYSPMEDQAMDMQGNYQWDTGMGNQMNLNAARYPGGPPKKGVTIGATEMIPSTSEWDQSGISRPHGSAASVSDIRNRGGDPRTRKIPRTTSTPNTVGMATGMFSIRTQSSPSSPPESAFASTAPSRPGSPRLGSDNNGVPTTCTNCFTQTTPLWRRNPEGHPLCNACGLFLKLHGVVRPLSLKTDVIKKRNRGSGTSAPVGSTRSKKGASRKNSVAHAVVTTPTSGKGSNNDGESPKSASGSATGGPGTAATTPTSSGDATAVEKPAAAAPKVIAIAPGPPKPPSLPPVLAPTLPVGSRRTRRQSRGAGLVGGVDAGRMDGEDHGKSSPGKVGGGGGKGKKDAVAIGGQAGVGSTPAQLSPGGPAPLPDGMAMLPQQQQGTSSMGPPSQRGGGGGGGAGGAGGGQILQGPLVLGPNGELPPGVHPGMLTGPQEWEWLTMSL</sequence>
<feature type="compositionally biased region" description="Low complexity" evidence="10">
    <location>
        <begin position="795"/>
        <end position="823"/>
    </location>
</feature>
<dbReference type="Gene3D" id="3.30.50.10">
    <property type="entry name" value="Erythroid Transcription Factor GATA-1, subunit A"/>
    <property type="match status" value="1"/>
</dbReference>
<dbReference type="InterPro" id="IPR013860">
    <property type="entry name" value="AreA_GATA"/>
</dbReference>
<evidence type="ECO:0000256" key="5">
    <source>
        <dbReference type="ARBA" id="ARBA00023015"/>
    </source>
</evidence>
<feature type="compositionally biased region" description="Low complexity" evidence="10">
    <location>
        <begin position="61"/>
        <end position="73"/>
    </location>
</feature>
<evidence type="ECO:0000313" key="12">
    <source>
        <dbReference type="EMBL" id="KAK5143376.1"/>
    </source>
</evidence>
<dbReference type="InterPro" id="IPR013088">
    <property type="entry name" value="Znf_NHR/GATA"/>
</dbReference>
<evidence type="ECO:0000256" key="4">
    <source>
        <dbReference type="ARBA" id="ARBA00022833"/>
    </source>
</evidence>
<dbReference type="Pfam" id="PF08550">
    <property type="entry name" value="GATA_AreA"/>
    <property type="match status" value="1"/>
</dbReference>
<feature type="region of interest" description="Disordered" evidence="10">
    <location>
        <begin position="600"/>
        <end position="686"/>
    </location>
</feature>
<evidence type="ECO:0000256" key="1">
    <source>
        <dbReference type="ARBA" id="ARBA00004123"/>
    </source>
</evidence>
<dbReference type="PROSITE" id="PS50114">
    <property type="entry name" value="GATA_ZN_FINGER_2"/>
    <property type="match status" value="1"/>
</dbReference>
<dbReference type="InterPro" id="IPR000679">
    <property type="entry name" value="Znf_GATA"/>
</dbReference>
<evidence type="ECO:0000256" key="2">
    <source>
        <dbReference type="ARBA" id="ARBA00022723"/>
    </source>
</evidence>
<gene>
    <name evidence="12" type="primary">GAT1</name>
    <name evidence="12" type="ORF">LTR32_004478</name>
</gene>
<feature type="compositionally biased region" description="Basic and acidic residues" evidence="10">
    <location>
        <begin position="283"/>
        <end position="296"/>
    </location>
</feature>
<dbReference type="Pfam" id="PF00320">
    <property type="entry name" value="GATA"/>
    <property type="match status" value="1"/>
</dbReference>
<protein>
    <submittedName>
        <fullName evidence="12">Sodium- and chloride-dependent GABA transporter 1</fullName>
    </submittedName>
</protein>
<evidence type="ECO:0000256" key="6">
    <source>
        <dbReference type="ARBA" id="ARBA00023063"/>
    </source>
</evidence>
<feature type="compositionally biased region" description="Polar residues" evidence="10">
    <location>
        <begin position="739"/>
        <end position="749"/>
    </location>
</feature>
<feature type="region of interest" description="Disordered" evidence="10">
    <location>
        <begin position="1"/>
        <end position="73"/>
    </location>
</feature>